<dbReference type="EMBL" id="JACGCM010002112">
    <property type="protein sequence ID" value="KAF6144771.1"/>
    <property type="molecule type" value="Genomic_DNA"/>
</dbReference>
<keyword evidence="2" id="KW-1185">Reference proteome</keyword>
<gene>
    <name evidence="1" type="ORF">GIB67_016845</name>
</gene>
<evidence type="ECO:0000313" key="1">
    <source>
        <dbReference type="EMBL" id="KAF6144771.1"/>
    </source>
</evidence>
<comment type="caution">
    <text evidence="1">The sequence shown here is derived from an EMBL/GenBank/DDBJ whole genome shotgun (WGS) entry which is preliminary data.</text>
</comment>
<dbReference type="PANTHER" id="PTHR34105:SF1">
    <property type="entry name" value="PROLINE-, GLUTAMIC ACID- AND LEUCINE-RICH PROTEIN 1"/>
    <property type="match status" value="1"/>
</dbReference>
<dbReference type="GO" id="GO:0006364">
    <property type="term" value="P:rRNA processing"/>
    <property type="evidence" value="ECO:0007669"/>
    <property type="project" value="TreeGrafter"/>
</dbReference>
<accession>A0A7J7LQ35</accession>
<name>A0A7J7LQ35_9MAGN</name>
<protein>
    <submittedName>
        <fullName evidence="1">Uncharacterized protein</fullName>
    </submittedName>
</protein>
<organism evidence="1 2">
    <name type="scientific">Kingdonia uniflora</name>
    <dbReference type="NCBI Taxonomy" id="39325"/>
    <lineage>
        <taxon>Eukaryota</taxon>
        <taxon>Viridiplantae</taxon>
        <taxon>Streptophyta</taxon>
        <taxon>Embryophyta</taxon>
        <taxon>Tracheophyta</taxon>
        <taxon>Spermatophyta</taxon>
        <taxon>Magnoliopsida</taxon>
        <taxon>Ranunculales</taxon>
        <taxon>Circaeasteraceae</taxon>
        <taxon>Kingdonia</taxon>
    </lineage>
</organism>
<sequence>MDEKLQVWRREGKILLALQHSILKKAFCKIHVRLATELEKKFSRKVAACASMSDLFIRFSGFSNVKKDAISNARKLIQPLLKLLLEDGSEALWVEAVIFKNHVSQMQAEYIEEGKDREALKFLVPPGKDAPSLLGGEDGSHKAENRYEQVIMFKASVLMSYCRKMLTSPYPVQVESILLFS</sequence>
<dbReference type="AlphaFoldDB" id="A0A7J7LQ35"/>
<reference evidence="1 2" key="1">
    <citation type="journal article" date="2020" name="IScience">
        <title>Genome Sequencing of the Endangered Kingdonia uniflora (Circaeasteraceae, Ranunculales) Reveals Potential Mechanisms of Evolutionary Specialization.</title>
        <authorList>
            <person name="Sun Y."/>
            <person name="Deng T."/>
            <person name="Zhang A."/>
            <person name="Moore M.J."/>
            <person name="Landis J.B."/>
            <person name="Lin N."/>
            <person name="Zhang H."/>
            <person name="Zhang X."/>
            <person name="Huang J."/>
            <person name="Zhang X."/>
            <person name="Sun H."/>
            <person name="Wang H."/>
        </authorList>
    </citation>
    <scope>NUCLEOTIDE SEQUENCE [LARGE SCALE GENOMIC DNA]</scope>
    <source>
        <strain evidence="1">TB1705</strain>
        <tissue evidence="1">Leaf</tissue>
    </source>
</reference>
<proteinExistence type="predicted"/>
<dbReference type="GO" id="GO:0005634">
    <property type="term" value="C:nucleus"/>
    <property type="evidence" value="ECO:0007669"/>
    <property type="project" value="TreeGrafter"/>
</dbReference>
<dbReference type="Proteomes" id="UP000541444">
    <property type="component" value="Unassembled WGS sequence"/>
</dbReference>
<dbReference type="PANTHER" id="PTHR34105">
    <property type="entry name" value="PROLINE-, GLUTAMIC ACID- AND LEUCINE-RICH PROTEIN 1"/>
    <property type="match status" value="1"/>
</dbReference>
<dbReference type="OrthoDB" id="20900at2759"/>
<evidence type="ECO:0000313" key="2">
    <source>
        <dbReference type="Proteomes" id="UP000541444"/>
    </source>
</evidence>